<dbReference type="EMBL" id="BNJG01000001">
    <property type="protein sequence ID" value="GHO54184.1"/>
    <property type="molecule type" value="Genomic_DNA"/>
</dbReference>
<organism evidence="1 2">
    <name type="scientific">Ktedonobacter robiniae</name>
    <dbReference type="NCBI Taxonomy" id="2778365"/>
    <lineage>
        <taxon>Bacteria</taxon>
        <taxon>Bacillati</taxon>
        <taxon>Chloroflexota</taxon>
        <taxon>Ktedonobacteria</taxon>
        <taxon>Ktedonobacterales</taxon>
        <taxon>Ktedonobacteraceae</taxon>
        <taxon>Ktedonobacter</taxon>
    </lineage>
</organism>
<comment type="caution">
    <text evidence="1">The sequence shown here is derived from an EMBL/GenBank/DDBJ whole genome shotgun (WGS) entry which is preliminary data.</text>
</comment>
<gene>
    <name evidence="1" type="ORF">KSB_26590</name>
</gene>
<reference evidence="1 2" key="1">
    <citation type="journal article" date="2021" name="Int. J. Syst. Evol. Microbiol.">
        <title>Reticulibacter mediterranei gen. nov., sp. nov., within the new family Reticulibacteraceae fam. nov., and Ktedonospora formicarum gen. nov., sp. nov., Ktedonobacter robiniae sp. nov., Dictyobacter formicarum sp. nov. and Dictyobacter arantiisoli sp. nov., belonging to the class Ktedonobacteria.</title>
        <authorList>
            <person name="Yabe S."/>
            <person name="Zheng Y."/>
            <person name="Wang C.M."/>
            <person name="Sakai Y."/>
            <person name="Abe K."/>
            <person name="Yokota A."/>
            <person name="Donadio S."/>
            <person name="Cavaletti L."/>
            <person name="Monciardini P."/>
        </authorList>
    </citation>
    <scope>NUCLEOTIDE SEQUENCE [LARGE SCALE GENOMIC DNA]</scope>
    <source>
        <strain evidence="1 2">SOSP1-30</strain>
    </source>
</reference>
<protein>
    <submittedName>
        <fullName evidence="1">Uncharacterized protein</fullName>
    </submittedName>
</protein>
<name>A0ABQ3UN52_9CHLR</name>
<dbReference type="Proteomes" id="UP000654345">
    <property type="component" value="Unassembled WGS sequence"/>
</dbReference>
<proteinExistence type="predicted"/>
<keyword evidence="2" id="KW-1185">Reference proteome</keyword>
<evidence type="ECO:0000313" key="2">
    <source>
        <dbReference type="Proteomes" id="UP000654345"/>
    </source>
</evidence>
<evidence type="ECO:0000313" key="1">
    <source>
        <dbReference type="EMBL" id="GHO54184.1"/>
    </source>
</evidence>
<dbReference type="RefSeq" id="WP_201370924.1">
    <property type="nucleotide sequence ID" value="NZ_BNJG01000001.1"/>
</dbReference>
<sequence>MTSTQQAFDNFIPVIPTDNPLHSADNPYSYDPSCPCHQDRTSVLEAAQAVKDGLMTPNEAINYIRGKHI</sequence>
<accession>A0ABQ3UN52</accession>